<name>A0A7C5QCV4_CALS0</name>
<organism evidence="1">
    <name type="scientific">Caldiarchaeum subterraneum</name>
    <dbReference type="NCBI Taxonomy" id="311458"/>
    <lineage>
        <taxon>Archaea</taxon>
        <taxon>Nitrososphaerota</taxon>
        <taxon>Candidatus Caldarchaeales</taxon>
        <taxon>Candidatus Caldarchaeaceae</taxon>
        <taxon>Candidatus Caldarchaeum</taxon>
    </lineage>
</organism>
<evidence type="ECO:0008006" key="2">
    <source>
        <dbReference type="Google" id="ProtNLM"/>
    </source>
</evidence>
<sequence>MDRQAVDGSEGMVMAHELSPKERPELLTLHQGLRNIVTALRQFLDTEDYTHLEKALNILETIKTNKHYHTLSGRLDLENNLKTMHQIYQTYGGNIDDFVHGRLLDQVVYTIVRANIISTGLEFKLKRMRKG</sequence>
<accession>A0A7C5QCV4</accession>
<gene>
    <name evidence="1" type="ORF">ENM11_03105</name>
</gene>
<proteinExistence type="predicted"/>
<comment type="caution">
    <text evidence="1">The sequence shown here is derived from an EMBL/GenBank/DDBJ whole genome shotgun (WGS) entry which is preliminary data.</text>
</comment>
<protein>
    <recommendedName>
        <fullName evidence="2">DUF86 domain-containing protein</fullName>
    </recommendedName>
</protein>
<evidence type="ECO:0000313" key="1">
    <source>
        <dbReference type="EMBL" id="HHK68128.1"/>
    </source>
</evidence>
<dbReference type="AlphaFoldDB" id="A0A7C5QCV4"/>
<dbReference type="EMBL" id="DRWN01000025">
    <property type="protein sequence ID" value="HHK68128.1"/>
    <property type="molecule type" value="Genomic_DNA"/>
</dbReference>
<reference evidence="1" key="1">
    <citation type="journal article" date="2020" name="mSystems">
        <title>Genome- and Community-Level Interaction Insights into Carbon Utilization and Element Cycling Functions of Hydrothermarchaeota in Hydrothermal Sediment.</title>
        <authorList>
            <person name="Zhou Z."/>
            <person name="Liu Y."/>
            <person name="Xu W."/>
            <person name="Pan J."/>
            <person name="Luo Z.H."/>
            <person name="Li M."/>
        </authorList>
    </citation>
    <scope>NUCLEOTIDE SEQUENCE [LARGE SCALE GENOMIC DNA]</scope>
    <source>
        <strain evidence="1">SpSt-1056</strain>
    </source>
</reference>